<keyword evidence="4" id="KW-1185">Reference proteome</keyword>
<dbReference type="EnsemblPlants" id="Pp3c8_2512V3.1">
    <property type="protein sequence ID" value="Pp3c8_2512V3.1"/>
    <property type="gene ID" value="Pp3c8_2512"/>
</dbReference>
<dbReference type="InterPro" id="IPR029147">
    <property type="entry name" value="CFAP77"/>
</dbReference>
<dbReference type="AlphaFoldDB" id="A0A2K1K5V8"/>
<dbReference type="Pfam" id="PF14825">
    <property type="entry name" value="CFAP77"/>
    <property type="match status" value="1"/>
</dbReference>
<dbReference type="PANTHER" id="PTHR28617">
    <property type="entry name" value="CILIA- AND FLAGELLA-ASSOCIATED PROTEIN 77"/>
    <property type="match status" value="1"/>
</dbReference>
<dbReference type="PANTHER" id="PTHR28617:SF1">
    <property type="entry name" value="CILIA- AND FLAGELLA-ASSOCIATED PROTEIN 77"/>
    <property type="match status" value="1"/>
</dbReference>
<evidence type="ECO:0000313" key="2">
    <source>
        <dbReference type="EMBL" id="PNR49164.1"/>
    </source>
</evidence>
<dbReference type="KEGG" id="ppp:112285957"/>
<organism evidence="2">
    <name type="scientific">Physcomitrium patens</name>
    <name type="common">Spreading-leaved earth moss</name>
    <name type="synonym">Physcomitrella patens</name>
    <dbReference type="NCBI Taxonomy" id="3218"/>
    <lineage>
        <taxon>Eukaryota</taxon>
        <taxon>Viridiplantae</taxon>
        <taxon>Streptophyta</taxon>
        <taxon>Embryophyta</taxon>
        <taxon>Bryophyta</taxon>
        <taxon>Bryophytina</taxon>
        <taxon>Bryopsida</taxon>
        <taxon>Funariidae</taxon>
        <taxon>Funariales</taxon>
        <taxon>Funariaceae</taxon>
        <taxon>Physcomitrium</taxon>
    </lineage>
</organism>
<gene>
    <name evidence="3" type="primary">LOC112285957</name>
    <name evidence="2" type="ORF">PHYPA_011060</name>
</gene>
<proteinExistence type="predicted"/>
<name>A0A2K1K5V8_PHYPA</name>
<evidence type="ECO:0000313" key="4">
    <source>
        <dbReference type="Proteomes" id="UP000006727"/>
    </source>
</evidence>
<dbReference type="PaxDb" id="3218-PP1S35_134V6.1"/>
<dbReference type="RefSeq" id="XP_024383149.1">
    <property type="nucleotide sequence ID" value="XM_024527381.2"/>
</dbReference>
<reference evidence="2 4" key="2">
    <citation type="journal article" date="2018" name="Plant J.">
        <title>The Physcomitrella patens chromosome-scale assembly reveals moss genome structure and evolution.</title>
        <authorList>
            <person name="Lang D."/>
            <person name="Ullrich K.K."/>
            <person name="Murat F."/>
            <person name="Fuchs J."/>
            <person name="Jenkins J."/>
            <person name="Haas F.B."/>
            <person name="Piednoel M."/>
            <person name="Gundlach H."/>
            <person name="Van Bel M."/>
            <person name="Meyberg R."/>
            <person name="Vives C."/>
            <person name="Morata J."/>
            <person name="Symeonidi A."/>
            <person name="Hiss M."/>
            <person name="Muchero W."/>
            <person name="Kamisugi Y."/>
            <person name="Saleh O."/>
            <person name="Blanc G."/>
            <person name="Decker E.L."/>
            <person name="van Gessel N."/>
            <person name="Grimwood J."/>
            <person name="Hayes R.D."/>
            <person name="Graham S.W."/>
            <person name="Gunter L.E."/>
            <person name="McDaniel S.F."/>
            <person name="Hoernstein S.N.W."/>
            <person name="Larsson A."/>
            <person name="Li F.W."/>
            <person name="Perroud P.F."/>
            <person name="Phillips J."/>
            <person name="Ranjan P."/>
            <person name="Rokshar D.S."/>
            <person name="Rothfels C.J."/>
            <person name="Schneider L."/>
            <person name="Shu S."/>
            <person name="Stevenson D.W."/>
            <person name="Thummler F."/>
            <person name="Tillich M."/>
            <person name="Villarreal Aguilar J.C."/>
            <person name="Widiez T."/>
            <person name="Wong G.K."/>
            <person name="Wymore A."/>
            <person name="Zhang Y."/>
            <person name="Zimmer A.D."/>
            <person name="Quatrano R.S."/>
            <person name="Mayer K.F.X."/>
            <person name="Goodstein D."/>
            <person name="Casacuberta J.M."/>
            <person name="Vandepoele K."/>
            <person name="Reski R."/>
            <person name="Cuming A.C."/>
            <person name="Tuskan G.A."/>
            <person name="Maumus F."/>
            <person name="Salse J."/>
            <person name="Schmutz J."/>
            <person name="Rensing S.A."/>
        </authorList>
    </citation>
    <scope>NUCLEOTIDE SEQUENCE [LARGE SCALE GENOMIC DNA]</scope>
    <source>
        <strain evidence="3 4">cv. Gransden 2004</strain>
    </source>
</reference>
<dbReference type="Gramene" id="Pp3c8_2512V3.1">
    <property type="protein sequence ID" value="Pp3c8_2512V3.1"/>
    <property type="gene ID" value="Pp3c8_2512"/>
</dbReference>
<feature type="compositionally biased region" description="Pro residues" evidence="1">
    <location>
        <begin position="244"/>
        <end position="253"/>
    </location>
</feature>
<dbReference type="GeneID" id="112285957"/>
<reference evidence="2 4" key="1">
    <citation type="journal article" date="2008" name="Science">
        <title>The Physcomitrella genome reveals evolutionary insights into the conquest of land by plants.</title>
        <authorList>
            <person name="Rensing S."/>
            <person name="Lang D."/>
            <person name="Zimmer A."/>
            <person name="Terry A."/>
            <person name="Salamov A."/>
            <person name="Shapiro H."/>
            <person name="Nishiyama T."/>
            <person name="Perroud P.-F."/>
            <person name="Lindquist E."/>
            <person name="Kamisugi Y."/>
            <person name="Tanahashi T."/>
            <person name="Sakakibara K."/>
            <person name="Fujita T."/>
            <person name="Oishi K."/>
            <person name="Shin-I T."/>
            <person name="Kuroki Y."/>
            <person name="Toyoda A."/>
            <person name="Suzuki Y."/>
            <person name="Hashimoto A."/>
            <person name="Yamaguchi K."/>
            <person name="Sugano A."/>
            <person name="Kohara Y."/>
            <person name="Fujiyama A."/>
            <person name="Anterola A."/>
            <person name="Aoki S."/>
            <person name="Ashton N."/>
            <person name="Barbazuk W.B."/>
            <person name="Barker E."/>
            <person name="Bennetzen J."/>
            <person name="Bezanilla M."/>
            <person name="Blankenship R."/>
            <person name="Cho S.H."/>
            <person name="Dutcher S."/>
            <person name="Estelle M."/>
            <person name="Fawcett J.A."/>
            <person name="Gundlach H."/>
            <person name="Hanada K."/>
            <person name="Heyl A."/>
            <person name="Hicks K.A."/>
            <person name="Hugh J."/>
            <person name="Lohr M."/>
            <person name="Mayer K."/>
            <person name="Melkozernov A."/>
            <person name="Murata T."/>
            <person name="Nelson D."/>
            <person name="Pils B."/>
            <person name="Prigge M."/>
            <person name="Reiss B."/>
            <person name="Renner T."/>
            <person name="Rombauts S."/>
            <person name="Rushton P."/>
            <person name="Sanderfoot A."/>
            <person name="Schween G."/>
            <person name="Shiu S.-H."/>
            <person name="Stueber K."/>
            <person name="Theodoulou F.L."/>
            <person name="Tu H."/>
            <person name="Van de Peer Y."/>
            <person name="Verrier P.J."/>
            <person name="Waters E."/>
            <person name="Wood A."/>
            <person name="Yang L."/>
            <person name="Cove D."/>
            <person name="Cuming A."/>
            <person name="Hasebe M."/>
            <person name="Lucas S."/>
            <person name="Mishler D.B."/>
            <person name="Reski R."/>
            <person name="Grigoriev I."/>
            <person name="Quatrano R.S."/>
            <person name="Boore J.L."/>
        </authorList>
    </citation>
    <scope>NUCLEOTIDE SEQUENCE [LARGE SCALE GENOMIC DNA]</scope>
    <source>
        <strain evidence="3 4">cv. Gransden 2004</strain>
    </source>
</reference>
<dbReference type="EMBL" id="ABEU02000008">
    <property type="protein sequence ID" value="PNR49164.1"/>
    <property type="molecule type" value="Genomic_DNA"/>
</dbReference>
<evidence type="ECO:0000313" key="3">
    <source>
        <dbReference type="EnsemblPlants" id="Pp3c8_2512V3.1"/>
    </source>
</evidence>
<dbReference type="OrthoDB" id="1895382at2759"/>
<reference evidence="3" key="3">
    <citation type="submission" date="2020-12" db="UniProtKB">
        <authorList>
            <consortium name="EnsemblPlants"/>
        </authorList>
    </citation>
    <scope>IDENTIFICATION</scope>
</reference>
<protein>
    <submittedName>
        <fullName evidence="2 3">Uncharacterized protein</fullName>
    </submittedName>
</protein>
<accession>A0A2K1K5V8</accession>
<dbReference type="Proteomes" id="UP000006727">
    <property type="component" value="Chromosome 8"/>
</dbReference>
<evidence type="ECO:0000256" key="1">
    <source>
        <dbReference type="SAM" id="MobiDB-lite"/>
    </source>
</evidence>
<feature type="region of interest" description="Disordered" evidence="1">
    <location>
        <begin position="234"/>
        <end position="253"/>
    </location>
</feature>
<sequence>MGLMHLYAESDHRRCGMARASSKWNWNLVKAELGHPRRVTHRIRDPHFIYGRPGERGALGVKEVIEHPETVAAPPQERYGADFKKMNKAAAIHHYCKANEQRTARERFFCHIQPKKVLNTTWKLPSDNNPNHRYGISHPGDGNFETLIAGGYQDDWVDMNEYFKSRYPEKHAEAPRRMEVITNKTFELSKDFIRDKFHSQAPPKKRFILSRFQNVPKRIDNYNYTELNRAPPYHKPHGCGGRHAPPPGGIYKI</sequence>